<evidence type="ECO:0000313" key="2">
    <source>
        <dbReference type="EMBL" id="KAK4800649.1"/>
    </source>
</evidence>
<keyword evidence="3" id="KW-1185">Reference proteome</keyword>
<dbReference type="PANTHER" id="PTHR36772:SF1">
    <property type="entry name" value="SERINE_THREONINE-KINASE"/>
    <property type="match status" value="1"/>
</dbReference>
<sequence length="221" mass="25105">MLHWLMQDPKASQTRKPWYQRAMQMAIICRPASNKDSNHVWKALTKPTSGEVHALNGGSSGGGFRRPQKIRKCSSLRAATSFTRVCLCGTISSYNEVFRAEYVPPRRSYSYPGSKPVPSHALGSIHQERGAAGPATSPRPSIEMCRSRVVFRGKSLKDDVIMRRFVMEEEEAMLQVRKRNQMEAIRKRSIVRRRRKLGPSPLSRMVKADDLTTGEEEEEEE</sequence>
<accession>A0AAN7M860</accession>
<comment type="caution">
    <text evidence="2">The sequence shown here is derived from an EMBL/GenBank/DDBJ whole genome shotgun (WGS) entry which is preliminary data.</text>
</comment>
<organism evidence="2 3">
    <name type="scientific">Trapa natans</name>
    <name type="common">Water chestnut</name>
    <dbReference type="NCBI Taxonomy" id="22666"/>
    <lineage>
        <taxon>Eukaryota</taxon>
        <taxon>Viridiplantae</taxon>
        <taxon>Streptophyta</taxon>
        <taxon>Embryophyta</taxon>
        <taxon>Tracheophyta</taxon>
        <taxon>Spermatophyta</taxon>
        <taxon>Magnoliopsida</taxon>
        <taxon>eudicotyledons</taxon>
        <taxon>Gunneridae</taxon>
        <taxon>Pentapetalae</taxon>
        <taxon>rosids</taxon>
        <taxon>malvids</taxon>
        <taxon>Myrtales</taxon>
        <taxon>Lythraceae</taxon>
        <taxon>Trapa</taxon>
    </lineage>
</organism>
<evidence type="ECO:0000313" key="3">
    <source>
        <dbReference type="Proteomes" id="UP001346149"/>
    </source>
</evidence>
<feature type="compositionally biased region" description="Acidic residues" evidence="1">
    <location>
        <begin position="212"/>
        <end position="221"/>
    </location>
</feature>
<proteinExistence type="predicted"/>
<gene>
    <name evidence="2" type="ORF">SAY86_021136</name>
</gene>
<protein>
    <submittedName>
        <fullName evidence="2">Uncharacterized protein</fullName>
    </submittedName>
</protein>
<feature type="region of interest" description="Disordered" evidence="1">
    <location>
        <begin position="192"/>
        <end position="221"/>
    </location>
</feature>
<name>A0AAN7M860_TRANT</name>
<dbReference type="EMBL" id="JAXQNO010000003">
    <property type="protein sequence ID" value="KAK4800649.1"/>
    <property type="molecule type" value="Genomic_DNA"/>
</dbReference>
<dbReference type="AlphaFoldDB" id="A0AAN7M860"/>
<reference evidence="2 3" key="1">
    <citation type="journal article" date="2023" name="Hortic Res">
        <title>Pangenome of water caltrop reveals structural variations and asymmetric subgenome divergence after allopolyploidization.</title>
        <authorList>
            <person name="Zhang X."/>
            <person name="Chen Y."/>
            <person name="Wang L."/>
            <person name="Yuan Y."/>
            <person name="Fang M."/>
            <person name="Shi L."/>
            <person name="Lu R."/>
            <person name="Comes H.P."/>
            <person name="Ma Y."/>
            <person name="Chen Y."/>
            <person name="Huang G."/>
            <person name="Zhou Y."/>
            <person name="Zheng Z."/>
            <person name="Qiu Y."/>
        </authorList>
    </citation>
    <scope>NUCLEOTIDE SEQUENCE [LARGE SCALE GENOMIC DNA]</scope>
    <source>
        <strain evidence="2">F231</strain>
    </source>
</reference>
<dbReference type="Proteomes" id="UP001346149">
    <property type="component" value="Unassembled WGS sequence"/>
</dbReference>
<dbReference type="PANTHER" id="PTHR36772">
    <property type="entry name" value="SERINE/THREONINE-KINASE"/>
    <property type="match status" value="1"/>
</dbReference>
<evidence type="ECO:0000256" key="1">
    <source>
        <dbReference type="SAM" id="MobiDB-lite"/>
    </source>
</evidence>